<dbReference type="EMBL" id="CAJOBP010091108">
    <property type="protein sequence ID" value="CAF4947808.1"/>
    <property type="molecule type" value="Genomic_DNA"/>
</dbReference>
<feature type="non-terminal residue" evidence="1">
    <location>
        <position position="54"/>
    </location>
</feature>
<proteinExistence type="predicted"/>
<evidence type="ECO:0000313" key="1">
    <source>
        <dbReference type="EMBL" id="CAF4947808.1"/>
    </source>
</evidence>
<evidence type="ECO:0000313" key="2">
    <source>
        <dbReference type="Proteomes" id="UP000663873"/>
    </source>
</evidence>
<accession>A0A821XRJ1</accession>
<name>A0A821XRJ1_9BILA</name>
<dbReference type="AlphaFoldDB" id="A0A821XRJ1"/>
<organism evidence="1 2">
    <name type="scientific">Rotaria socialis</name>
    <dbReference type="NCBI Taxonomy" id="392032"/>
    <lineage>
        <taxon>Eukaryota</taxon>
        <taxon>Metazoa</taxon>
        <taxon>Spiralia</taxon>
        <taxon>Gnathifera</taxon>
        <taxon>Rotifera</taxon>
        <taxon>Eurotatoria</taxon>
        <taxon>Bdelloidea</taxon>
        <taxon>Philodinida</taxon>
        <taxon>Philodinidae</taxon>
        <taxon>Rotaria</taxon>
    </lineage>
</organism>
<dbReference type="Proteomes" id="UP000663873">
    <property type="component" value="Unassembled WGS sequence"/>
</dbReference>
<reference evidence="1" key="1">
    <citation type="submission" date="2021-02" db="EMBL/GenBank/DDBJ databases">
        <authorList>
            <person name="Nowell W R."/>
        </authorList>
    </citation>
    <scope>NUCLEOTIDE SEQUENCE</scope>
</reference>
<comment type="caution">
    <text evidence="1">The sequence shown here is derived from an EMBL/GenBank/DDBJ whole genome shotgun (WGS) entry which is preliminary data.</text>
</comment>
<gene>
    <name evidence="1" type="ORF">UJA718_LOCUS47613</name>
</gene>
<protein>
    <submittedName>
        <fullName evidence="1">Uncharacterized protein</fullName>
    </submittedName>
</protein>
<keyword evidence="2" id="KW-1185">Reference proteome</keyword>
<sequence length="54" mass="6429">MIVNHVEKCVYFDNVRHPIRFELDINDPIKEWASMFSTANMEIVDFDSNLWNIA</sequence>